<gene>
    <name evidence="2" type="ORF">PCOR1329_LOCUS71250</name>
</gene>
<comment type="caution">
    <text evidence="2">The sequence shown here is derived from an EMBL/GenBank/DDBJ whole genome shotgun (WGS) entry which is preliminary data.</text>
</comment>
<name>A0ABN9WWN9_9DINO</name>
<organism evidence="2 3">
    <name type="scientific">Prorocentrum cordatum</name>
    <dbReference type="NCBI Taxonomy" id="2364126"/>
    <lineage>
        <taxon>Eukaryota</taxon>
        <taxon>Sar</taxon>
        <taxon>Alveolata</taxon>
        <taxon>Dinophyceae</taxon>
        <taxon>Prorocentrales</taxon>
        <taxon>Prorocentraceae</taxon>
        <taxon>Prorocentrum</taxon>
    </lineage>
</organism>
<evidence type="ECO:0000256" key="1">
    <source>
        <dbReference type="SAM" id="MobiDB-lite"/>
    </source>
</evidence>
<proteinExistence type="predicted"/>
<feature type="compositionally biased region" description="Gly residues" evidence="1">
    <location>
        <begin position="326"/>
        <end position="360"/>
    </location>
</feature>
<dbReference type="Proteomes" id="UP001189429">
    <property type="component" value="Unassembled WGS sequence"/>
</dbReference>
<feature type="region of interest" description="Disordered" evidence="1">
    <location>
        <begin position="288"/>
        <end position="360"/>
    </location>
</feature>
<feature type="compositionally biased region" description="Basic residues" evidence="1">
    <location>
        <begin position="293"/>
        <end position="310"/>
    </location>
</feature>
<sequence>MASPVSSEQAVEVLVTQLNQRSEIVTLQRSIGIDVSDAKANAFMLHLSQVQNLSLAGAARLTRQVGLGPWSQTQSSGIAGAINACTSRSEITGGKRDVQTCETLERYFTQRPHDYFKTEAVDVDVASRMVAVQLYKLGLVCPSNQVLKRATGIMQLAGLKVMSMSPSSQSSIGKAILGYVKAMGKEKRFPLAHILQYPSDPMELPPAHIQHAYGGEMPVPFVIDGLQLSASTCCYRKSHNGMKDQQGAAPNQQTNEQMMAAAVTSAMAPFAQDCDPVGELEAVVRDAAEGAKHRASRKTKGPKTQTKKAGRAAAASVLASARRGGKAAGKGGRGGRGGKAAGKGGASAGSGGKAAGKGGAGRRIAEVSASDFRSEATCTADYPKGKNDFTSRAHGVARRRCASSGMSDAAAKIVAREFHAMAARSFERVFGKGQK</sequence>
<evidence type="ECO:0000313" key="2">
    <source>
        <dbReference type="EMBL" id="CAK0891258.1"/>
    </source>
</evidence>
<protein>
    <submittedName>
        <fullName evidence="2">Uncharacterized protein</fullName>
    </submittedName>
</protein>
<keyword evidence="3" id="KW-1185">Reference proteome</keyword>
<feature type="compositionally biased region" description="Low complexity" evidence="1">
    <location>
        <begin position="311"/>
        <end position="322"/>
    </location>
</feature>
<accession>A0ABN9WWN9</accession>
<dbReference type="EMBL" id="CAUYUJ010019449">
    <property type="protein sequence ID" value="CAK0891258.1"/>
    <property type="molecule type" value="Genomic_DNA"/>
</dbReference>
<reference evidence="2" key="1">
    <citation type="submission" date="2023-10" db="EMBL/GenBank/DDBJ databases">
        <authorList>
            <person name="Chen Y."/>
            <person name="Shah S."/>
            <person name="Dougan E. K."/>
            <person name="Thang M."/>
            <person name="Chan C."/>
        </authorList>
    </citation>
    <scope>NUCLEOTIDE SEQUENCE [LARGE SCALE GENOMIC DNA]</scope>
</reference>
<evidence type="ECO:0000313" key="3">
    <source>
        <dbReference type="Proteomes" id="UP001189429"/>
    </source>
</evidence>